<dbReference type="InterPro" id="IPR051473">
    <property type="entry name" value="P2Ox-like"/>
</dbReference>
<dbReference type="Gene3D" id="3.50.50.60">
    <property type="entry name" value="FAD/NAD(P)-binding domain"/>
    <property type="match status" value="2"/>
</dbReference>
<evidence type="ECO:0000256" key="1">
    <source>
        <dbReference type="ARBA" id="ARBA00001974"/>
    </source>
</evidence>
<proteinExistence type="inferred from homology"/>
<evidence type="ECO:0000313" key="8">
    <source>
        <dbReference type="EMBL" id="GEN60694.1"/>
    </source>
</evidence>
<evidence type="ECO:0000259" key="7">
    <source>
        <dbReference type="Pfam" id="PF05199"/>
    </source>
</evidence>
<dbReference type="PANTHER" id="PTHR42784">
    <property type="entry name" value="PYRANOSE 2-OXIDASE"/>
    <property type="match status" value="1"/>
</dbReference>
<dbReference type="InterPro" id="IPR036188">
    <property type="entry name" value="FAD/NAD-bd_sf"/>
</dbReference>
<dbReference type="OrthoDB" id="9798604at2"/>
<dbReference type="RefSeq" id="WP_026398320.1">
    <property type="nucleotide sequence ID" value="NZ_AUBI01000011.1"/>
</dbReference>
<reference evidence="8 9" key="1">
    <citation type="submission" date="2019-07" db="EMBL/GenBank/DDBJ databases">
        <title>Whole genome shotgun sequence of Acetobacter nitrogenifigens NBRC 105050.</title>
        <authorList>
            <person name="Hosoyama A."/>
            <person name="Uohara A."/>
            <person name="Ohji S."/>
            <person name="Ichikawa N."/>
        </authorList>
    </citation>
    <scope>NUCLEOTIDE SEQUENCE [LARGE SCALE GENOMIC DNA]</scope>
    <source>
        <strain evidence="8 9">NBRC 105050</strain>
    </source>
</reference>
<evidence type="ECO:0000259" key="6">
    <source>
        <dbReference type="Pfam" id="PF00732"/>
    </source>
</evidence>
<comment type="similarity">
    <text evidence="2">Belongs to the GMC oxidoreductase family.</text>
</comment>
<keyword evidence="4" id="KW-0274">FAD</keyword>
<dbReference type="PANTHER" id="PTHR42784:SF1">
    <property type="entry name" value="PYRANOSE 2-OXIDASE"/>
    <property type="match status" value="1"/>
</dbReference>
<dbReference type="STRING" id="1120919.GCA_000429165_02683"/>
<gene>
    <name evidence="8" type="ORF">ANI02nite_25780</name>
</gene>
<dbReference type="InterPro" id="IPR000172">
    <property type="entry name" value="GMC_OxRdtase_N"/>
</dbReference>
<sequence>MTVKQYDAIVVGSGAAGGFAAKELTEQGLSVLVLEAGHTLQPDGLATRRKPAGKDAHLLPRIVATLAGQHIQSRVAFFNSQLKHLFVNDWTHGYTTPKDAPFLWIRGHQVGGRLHAYGRVLFRWSDYDFKGAERKSGGADWPFSYADIAPWYEKVEQFLGIHGNLDKVPTAPDGLMAEGAVLTPEEQSFRKSVEKIWPNRSVIAWRFNPHSGSPVTPALAAAAATGNLTVHSNAIVHQVLTDETSGRATGVAWIDRKTKARHIVNARSVVVCASPVESIRLLLNSKSSRHPKGLGNSSGTLGRYFMDQCASLMFGRWPAAARSGPDVTLPSHPFYGVTGGMYLPRYENAEGSVDPAFSRGYTFQGSIGRSASSSPSHETQVSIMGFGEMLPWKDNAVTLDPKRRDRWGVPLPHIRCVLHENERAMLRRQIRDCADMIEASGGQVDFWASPLGLGESGSGLYPEKSFLARWLIRKMFPKSMVMGAAIHETGGVRMGADPNASVLNSYGQSWDVPNLFVTDASSFPSGGALGTTLTVMAQSMRACNHLASELKSGRL</sequence>
<evidence type="ECO:0000313" key="9">
    <source>
        <dbReference type="Proteomes" id="UP000321635"/>
    </source>
</evidence>
<keyword evidence="9" id="KW-1185">Reference proteome</keyword>
<accession>A0A511XCK6</accession>
<organism evidence="8 9">
    <name type="scientific">Acetobacter nitrogenifigens DSM 23921 = NBRC 105050</name>
    <dbReference type="NCBI Taxonomy" id="1120919"/>
    <lineage>
        <taxon>Bacteria</taxon>
        <taxon>Pseudomonadati</taxon>
        <taxon>Pseudomonadota</taxon>
        <taxon>Alphaproteobacteria</taxon>
        <taxon>Acetobacterales</taxon>
        <taxon>Acetobacteraceae</taxon>
        <taxon>Acetobacter</taxon>
    </lineage>
</organism>
<dbReference type="GO" id="GO:0016614">
    <property type="term" value="F:oxidoreductase activity, acting on CH-OH group of donors"/>
    <property type="evidence" value="ECO:0007669"/>
    <property type="project" value="InterPro"/>
</dbReference>
<comment type="cofactor">
    <cofactor evidence="1">
        <name>FAD</name>
        <dbReference type="ChEBI" id="CHEBI:57692"/>
    </cofactor>
</comment>
<name>A0A511XCK6_9PROT</name>
<dbReference type="AlphaFoldDB" id="A0A511XCK6"/>
<feature type="domain" description="Glucose-methanol-choline oxidoreductase N-terminal" evidence="6">
    <location>
        <begin position="7"/>
        <end position="292"/>
    </location>
</feature>
<dbReference type="SUPFAM" id="SSF51905">
    <property type="entry name" value="FAD/NAD(P)-binding domain"/>
    <property type="match status" value="1"/>
</dbReference>
<dbReference type="SUPFAM" id="SSF54373">
    <property type="entry name" value="FAD-linked reductases, C-terminal domain"/>
    <property type="match status" value="1"/>
</dbReference>
<dbReference type="Proteomes" id="UP000321635">
    <property type="component" value="Unassembled WGS sequence"/>
</dbReference>
<dbReference type="InterPro" id="IPR007867">
    <property type="entry name" value="GMC_OxRtase_C"/>
</dbReference>
<comment type="caution">
    <text evidence="8">The sequence shown here is derived from an EMBL/GenBank/DDBJ whole genome shotgun (WGS) entry which is preliminary data.</text>
</comment>
<protein>
    <submittedName>
        <fullName evidence="8">Oxidoreductase</fullName>
    </submittedName>
</protein>
<evidence type="ECO:0000256" key="4">
    <source>
        <dbReference type="ARBA" id="ARBA00022827"/>
    </source>
</evidence>
<dbReference type="GO" id="GO:0050660">
    <property type="term" value="F:flavin adenine dinucleotide binding"/>
    <property type="evidence" value="ECO:0007669"/>
    <property type="project" value="InterPro"/>
</dbReference>
<dbReference type="Pfam" id="PF00732">
    <property type="entry name" value="GMC_oxred_N"/>
    <property type="match status" value="1"/>
</dbReference>
<keyword evidence="3" id="KW-0285">Flavoprotein</keyword>
<dbReference type="Pfam" id="PF05199">
    <property type="entry name" value="GMC_oxred_C"/>
    <property type="match status" value="1"/>
</dbReference>
<dbReference type="EMBL" id="BJYF01000020">
    <property type="protein sequence ID" value="GEN60694.1"/>
    <property type="molecule type" value="Genomic_DNA"/>
</dbReference>
<evidence type="ECO:0000256" key="5">
    <source>
        <dbReference type="ARBA" id="ARBA00023002"/>
    </source>
</evidence>
<evidence type="ECO:0000256" key="3">
    <source>
        <dbReference type="ARBA" id="ARBA00022630"/>
    </source>
</evidence>
<keyword evidence="5" id="KW-0560">Oxidoreductase</keyword>
<feature type="domain" description="Glucose-methanol-choline oxidoreductase C-terminal" evidence="7">
    <location>
        <begin position="393"/>
        <end position="537"/>
    </location>
</feature>
<evidence type="ECO:0000256" key="2">
    <source>
        <dbReference type="ARBA" id="ARBA00010790"/>
    </source>
</evidence>